<proteinExistence type="predicted"/>
<evidence type="ECO:0000313" key="2">
    <source>
        <dbReference type="Proteomes" id="UP000515908"/>
    </source>
</evidence>
<evidence type="ECO:0008006" key="3">
    <source>
        <dbReference type="Google" id="ProtNLM"/>
    </source>
</evidence>
<dbReference type="OrthoDB" id="239878at2759"/>
<dbReference type="SUPFAM" id="SSF48452">
    <property type="entry name" value="TPR-like"/>
    <property type="match status" value="1"/>
</dbReference>
<sequence>MLVNYGSYGLINFEAQKAIGLLQESFVFLDRLKENAQRAPSSLDFLPEEQREMLLHKDTDLATLYLRVLLADAYLCNQQHFEAAGELIRAEGMLDMAHLSGMWQVCPGTECLQPLNRAYVVEECEQFFKSFTNKDKALHEARAHSLRLHSKHAEPEELLHFTLLCARLHRKTENYPNAKKLFEKYLDALVEQNVEDHEYAMLELGRMMVYDMKKRKSGLVYLESATELMLADLLTYEQDGQTDTTAYKLLCVRCAGALLDVADVLEMNMDSNKALGVVQEAFELLLKSNNASMSAWVSLKYANLLSSLSMTDQAIETYLLTLETLSNPSLHVALGGRLEELSRANVEATLAHCYQVRVGDFRSACRHYKNVMDTADNGSPKRRARRIGKSATPPVVSTETVSFVLTNLVHCCERMGDSEAALDHQWRLFELGLSLGHCEPGVFMKLIDLANADEKLFSLCSELFVNIPMDELSPAVRLKLAETLTYCICKLGYLSTGNLFHKVVQQAYKSQNFMLSAAVHGDYGASDDTETSKTQFFAEQLKAMVLFTVEVFAVDLVVDGEENKARAAEGKPPQARDFEKEKMTLMVLNRVGLYFHANGFSEEAKELYELGLRHSESLGDGVKSTLYLREVGILSANYATLMYRQAPEVAEKYYDLGVKLCPEECSVQEVAGSFYTEQASVEKATTFARSLAAKFPDRSTVYYTNMAYMLINRFWDTLTPTQKLQTVCDTLLACNIAAARIPKVEEGVTDETLLDRVAEMEGLLLDAAVSCFTVDSATLLGYLFLGKFQELPRLTNKIFRECIRRFPNGSALLALYAPFCYQHGHIRLARMYYAKSYALEDGSDLRTNGYTVFLERMQHQIPLCEALVRCSLDRFPTAERHTAYAHFLSMHMPTPFKVDKYYTEAIALNPHGPQRVPPLRVLYLVDPRQRGGG</sequence>
<reference evidence="1 2" key="1">
    <citation type="submission" date="2020-08" db="EMBL/GenBank/DDBJ databases">
        <authorList>
            <person name="Newling K."/>
            <person name="Davey J."/>
            <person name="Forrester S."/>
        </authorList>
    </citation>
    <scope>NUCLEOTIDE SEQUENCE [LARGE SCALE GENOMIC DNA]</scope>
    <source>
        <strain evidence="2">Crithidia deanei Carvalho (ATCC PRA-265)</strain>
    </source>
</reference>
<organism evidence="1 2">
    <name type="scientific">Angomonas deanei</name>
    <dbReference type="NCBI Taxonomy" id="59799"/>
    <lineage>
        <taxon>Eukaryota</taxon>
        <taxon>Discoba</taxon>
        <taxon>Euglenozoa</taxon>
        <taxon>Kinetoplastea</taxon>
        <taxon>Metakinetoplastina</taxon>
        <taxon>Trypanosomatida</taxon>
        <taxon>Trypanosomatidae</taxon>
        <taxon>Strigomonadinae</taxon>
        <taxon>Angomonas</taxon>
    </lineage>
</organism>
<accession>A0A7G2C8V4</accession>
<keyword evidence="2" id="KW-1185">Reference proteome</keyword>
<gene>
    <name evidence="1" type="ORF">ADEAN_000292600</name>
</gene>
<dbReference type="InterPro" id="IPR011990">
    <property type="entry name" value="TPR-like_helical_dom_sf"/>
</dbReference>
<dbReference type="VEuPathDB" id="TriTrypDB:ADEAN_000292600"/>
<name>A0A7G2C8V4_9TRYP</name>
<dbReference type="AlphaFoldDB" id="A0A7G2C8V4"/>
<protein>
    <recommendedName>
        <fullName evidence="3">Tetratricopeptide repeat</fullName>
    </recommendedName>
</protein>
<dbReference type="EMBL" id="LR877149">
    <property type="protein sequence ID" value="CAD2215471.1"/>
    <property type="molecule type" value="Genomic_DNA"/>
</dbReference>
<evidence type="ECO:0000313" key="1">
    <source>
        <dbReference type="EMBL" id="CAD2215471.1"/>
    </source>
</evidence>
<dbReference type="Proteomes" id="UP000515908">
    <property type="component" value="Chromosome 05"/>
</dbReference>
<dbReference type="Gene3D" id="1.25.40.10">
    <property type="entry name" value="Tetratricopeptide repeat domain"/>
    <property type="match status" value="2"/>
</dbReference>